<dbReference type="InterPro" id="IPR003758">
    <property type="entry name" value="LpxK"/>
</dbReference>
<dbReference type="RefSeq" id="WP_186507520.1">
    <property type="nucleotide sequence ID" value="NZ_JACNEP010000012.1"/>
</dbReference>
<evidence type="ECO:0000256" key="7">
    <source>
        <dbReference type="ARBA" id="ARBA00022679"/>
    </source>
</evidence>
<dbReference type="HAMAP" id="MF_00409">
    <property type="entry name" value="LpxK"/>
    <property type="match status" value="1"/>
</dbReference>
<dbReference type="Pfam" id="PF02606">
    <property type="entry name" value="LpxK"/>
    <property type="match status" value="1"/>
</dbReference>
<evidence type="ECO:0000256" key="6">
    <source>
        <dbReference type="ARBA" id="ARBA00022556"/>
    </source>
</evidence>
<evidence type="ECO:0000256" key="1">
    <source>
        <dbReference type="ARBA" id="ARBA00002274"/>
    </source>
</evidence>
<evidence type="ECO:0000256" key="2">
    <source>
        <dbReference type="ARBA" id="ARBA00004870"/>
    </source>
</evidence>
<evidence type="ECO:0000256" key="14">
    <source>
        <dbReference type="SAM" id="Phobius"/>
    </source>
</evidence>
<dbReference type="PANTHER" id="PTHR42724:SF1">
    <property type="entry name" value="TETRAACYLDISACCHARIDE 4'-KINASE, MITOCHONDRIAL-RELATED"/>
    <property type="match status" value="1"/>
</dbReference>
<feature type="transmembrane region" description="Helical" evidence="14">
    <location>
        <begin position="14"/>
        <end position="35"/>
    </location>
</feature>
<dbReference type="GO" id="GO:0009244">
    <property type="term" value="P:lipopolysaccharide core region biosynthetic process"/>
    <property type="evidence" value="ECO:0007669"/>
    <property type="project" value="TreeGrafter"/>
</dbReference>
<keyword evidence="14" id="KW-0812">Transmembrane</keyword>
<evidence type="ECO:0000256" key="9">
    <source>
        <dbReference type="ARBA" id="ARBA00022777"/>
    </source>
</evidence>
<comment type="similarity">
    <text evidence="13">Belongs to the LpxK family.</text>
</comment>
<gene>
    <name evidence="13" type="primary">lpxK</name>
    <name evidence="15" type="ORF">H8B19_14065</name>
</gene>
<keyword evidence="14" id="KW-0472">Membrane</keyword>
<evidence type="ECO:0000313" key="16">
    <source>
        <dbReference type="Proteomes" id="UP000601768"/>
    </source>
</evidence>
<protein>
    <recommendedName>
        <fullName evidence="4 13">Tetraacyldisaccharide 4'-kinase</fullName>
        <ecNumber evidence="3 13">2.7.1.130</ecNumber>
    </recommendedName>
    <alternativeName>
        <fullName evidence="12 13">Lipid A 4'-kinase</fullName>
    </alternativeName>
</protein>
<dbReference type="SUPFAM" id="SSF52540">
    <property type="entry name" value="P-loop containing nucleoside triphosphate hydrolases"/>
    <property type="match status" value="1"/>
</dbReference>
<reference evidence="15" key="1">
    <citation type="journal article" date="2018" name="Int. J. Syst. Evol. Microbiol.">
        <title>Neptunicella marina gen. nov., sp. nov., isolated from surface seawater.</title>
        <authorList>
            <person name="Liu X."/>
            <person name="Lai Q."/>
            <person name="Du Y."/>
            <person name="Zhang X."/>
            <person name="Liu Z."/>
            <person name="Sun F."/>
            <person name="Shao Z."/>
        </authorList>
    </citation>
    <scope>NUCLEOTIDE SEQUENCE</scope>
    <source>
        <strain evidence="15">S27-2</strain>
    </source>
</reference>
<keyword evidence="9 13" id="KW-0418">Kinase</keyword>
<dbReference type="AlphaFoldDB" id="A0A8J6IX86"/>
<sequence>MSFLEKCWYNKNPVVWLLWPVTALFWLISTVRRISYQNGWRRTHRLSVPVIIVGNISVGGTGKTPLVIRLAQLLRQEGYHPGILSRGYGGKNIDYPHFVAESDSPANVGDEPALMRQHVQCPIVIDPNRARGGDFLLKQHRCDVILCDDGLQHYALERDIEIVVMDGQRRLGNNYLLPMGPLRESAERLEQVDFVVINGGMVRKGDFLMSLESGRLVNIKHPSKSQSLSDLKSEVTAVAAIGNPQRFFDLLKSRQVKLKQCLTFADHHAFKQQDLPQGTVIMTEKDAVKCKDFAADDWWYLPVSAKLTEEFRQLFLKKIKAIKTHGIR</sequence>
<dbReference type="PANTHER" id="PTHR42724">
    <property type="entry name" value="TETRAACYLDISACCHARIDE 4'-KINASE"/>
    <property type="match status" value="1"/>
</dbReference>
<evidence type="ECO:0000256" key="13">
    <source>
        <dbReference type="HAMAP-Rule" id="MF_00409"/>
    </source>
</evidence>
<accession>A0A8J6IX86</accession>
<dbReference type="EC" id="2.7.1.130" evidence="3 13"/>
<dbReference type="GO" id="GO:0005886">
    <property type="term" value="C:plasma membrane"/>
    <property type="evidence" value="ECO:0007669"/>
    <property type="project" value="TreeGrafter"/>
</dbReference>
<name>A0A8J6IX86_9ALTE</name>
<evidence type="ECO:0000256" key="10">
    <source>
        <dbReference type="ARBA" id="ARBA00022840"/>
    </source>
</evidence>
<organism evidence="15 16">
    <name type="scientific">Neptunicella marina</name>
    <dbReference type="NCBI Taxonomy" id="2125989"/>
    <lineage>
        <taxon>Bacteria</taxon>
        <taxon>Pseudomonadati</taxon>
        <taxon>Pseudomonadota</taxon>
        <taxon>Gammaproteobacteria</taxon>
        <taxon>Alteromonadales</taxon>
        <taxon>Alteromonadaceae</taxon>
        <taxon>Neptunicella</taxon>
    </lineage>
</organism>
<proteinExistence type="inferred from homology"/>
<evidence type="ECO:0000256" key="3">
    <source>
        <dbReference type="ARBA" id="ARBA00012071"/>
    </source>
</evidence>
<dbReference type="UniPathway" id="UPA00359">
    <property type="reaction ID" value="UER00482"/>
</dbReference>
<evidence type="ECO:0000256" key="5">
    <source>
        <dbReference type="ARBA" id="ARBA00022516"/>
    </source>
</evidence>
<dbReference type="GO" id="GO:0009029">
    <property type="term" value="F:lipid-A 4'-kinase activity"/>
    <property type="evidence" value="ECO:0007669"/>
    <property type="project" value="UniProtKB-UniRule"/>
</dbReference>
<comment type="caution">
    <text evidence="15">The sequence shown here is derived from an EMBL/GenBank/DDBJ whole genome shotgun (WGS) entry which is preliminary data.</text>
</comment>
<dbReference type="NCBIfam" id="TIGR00682">
    <property type="entry name" value="lpxK"/>
    <property type="match status" value="1"/>
</dbReference>
<dbReference type="GO" id="GO:0005524">
    <property type="term" value="F:ATP binding"/>
    <property type="evidence" value="ECO:0007669"/>
    <property type="project" value="UniProtKB-UniRule"/>
</dbReference>
<keyword evidence="6 13" id="KW-0441">Lipid A biosynthesis</keyword>
<keyword evidence="7 13" id="KW-0808">Transferase</keyword>
<keyword evidence="5 13" id="KW-0444">Lipid biosynthesis</keyword>
<dbReference type="InterPro" id="IPR027417">
    <property type="entry name" value="P-loop_NTPase"/>
</dbReference>
<evidence type="ECO:0000256" key="11">
    <source>
        <dbReference type="ARBA" id="ARBA00023098"/>
    </source>
</evidence>
<reference evidence="15" key="2">
    <citation type="submission" date="2020-08" db="EMBL/GenBank/DDBJ databases">
        <authorList>
            <person name="Lai Q."/>
        </authorList>
    </citation>
    <scope>NUCLEOTIDE SEQUENCE</scope>
    <source>
        <strain evidence="15">S27-2</strain>
    </source>
</reference>
<keyword evidence="11 13" id="KW-0443">Lipid metabolism</keyword>
<keyword evidence="14" id="KW-1133">Transmembrane helix</keyword>
<keyword evidence="8 13" id="KW-0547">Nucleotide-binding</keyword>
<keyword evidence="16" id="KW-1185">Reference proteome</keyword>
<evidence type="ECO:0000256" key="12">
    <source>
        <dbReference type="ARBA" id="ARBA00029757"/>
    </source>
</evidence>
<feature type="binding site" evidence="13">
    <location>
        <begin position="57"/>
        <end position="64"/>
    </location>
    <ligand>
        <name>ATP</name>
        <dbReference type="ChEBI" id="CHEBI:30616"/>
    </ligand>
</feature>
<dbReference type="GO" id="GO:0009245">
    <property type="term" value="P:lipid A biosynthetic process"/>
    <property type="evidence" value="ECO:0007669"/>
    <property type="project" value="UniProtKB-UniRule"/>
</dbReference>
<evidence type="ECO:0000256" key="4">
    <source>
        <dbReference type="ARBA" id="ARBA00016436"/>
    </source>
</evidence>
<dbReference type="EMBL" id="JACNEP010000012">
    <property type="protein sequence ID" value="MBC3767008.1"/>
    <property type="molecule type" value="Genomic_DNA"/>
</dbReference>
<comment type="function">
    <text evidence="1 13">Transfers the gamma-phosphate of ATP to the 4'-position of a tetraacyldisaccharide 1-phosphate intermediate (termed DS-1-P) to form tetraacyldisaccharide 1,4'-bis-phosphate (lipid IVA).</text>
</comment>
<evidence type="ECO:0000313" key="15">
    <source>
        <dbReference type="EMBL" id="MBC3767008.1"/>
    </source>
</evidence>
<keyword evidence="10 13" id="KW-0067">ATP-binding</keyword>
<comment type="pathway">
    <text evidence="2 13">Glycolipid biosynthesis; lipid IV(A) biosynthesis; lipid IV(A) from (3R)-3-hydroxytetradecanoyl-[acyl-carrier-protein] and UDP-N-acetyl-alpha-D-glucosamine: step 6/6.</text>
</comment>
<evidence type="ECO:0000256" key="8">
    <source>
        <dbReference type="ARBA" id="ARBA00022741"/>
    </source>
</evidence>
<comment type="catalytic activity">
    <reaction evidence="13">
        <text>a lipid A disaccharide + ATP = a lipid IVA + ADP + H(+)</text>
        <dbReference type="Rhea" id="RHEA:67840"/>
        <dbReference type="ChEBI" id="CHEBI:15378"/>
        <dbReference type="ChEBI" id="CHEBI:30616"/>
        <dbReference type="ChEBI" id="CHEBI:176343"/>
        <dbReference type="ChEBI" id="CHEBI:176425"/>
        <dbReference type="ChEBI" id="CHEBI:456216"/>
        <dbReference type="EC" id="2.7.1.130"/>
    </reaction>
</comment>
<dbReference type="Proteomes" id="UP000601768">
    <property type="component" value="Unassembled WGS sequence"/>
</dbReference>